<evidence type="ECO:0000313" key="2">
    <source>
        <dbReference type="EMBL" id="GGZ46108.1"/>
    </source>
</evidence>
<protein>
    <submittedName>
        <fullName evidence="2">Transporter</fullName>
    </submittedName>
</protein>
<name>A0ABQ3BM41_9FLAO</name>
<organism evidence="2 3">
    <name type="scientific">Mesonia mobilis</name>
    <dbReference type="NCBI Taxonomy" id="369791"/>
    <lineage>
        <taxon>Bacteria</taxon>
        <taxon>Pseudomonadati</taxon>
        <taxon>Bacteroidota</taxon>
        <taxon>Flavobacteriia</taxon>
        <taxon>Flavobacteriales</taxon>
        <taxon>Flavobacteriaceae</taxon>
        <taxon>Mesonia</taxon>
    </lineage>
</organism>
<dbReference type="SUPFAM" id="SSF56935">
    <property type="entry name" value="Porins"/>
    <property type="match status" value="1"/>
</dbReference>
<keyword evidence="1" id="KW-0732">Signal</keyword>
<comment type="caution">
    <text evidence="2">The sequence shown here is derived from an EMBL/GenBank/DDBJ whole genome shotgun (WGS) entry which is preliminary data.</text>
</comment>
<gene>
    <name evidence="2" type="ORF">GCM10008088_04340</name>
</gene>
<dbReference type="GeneID" id="94368080"/>
<evidence type="ECO:0000313" key="3">
    <source>
        <dbReference type="Proteomes" id="UP000615593"/>
    </source>
</evidence>
<keyword evidence="3" id="KW-1185">Reference proteome</keyword>
<proteinExistence type="predicted"/>
<feature type="chain" id="PRO_5047438662" evidence="1">
    <location>
        <begin position="22"/>
        <end position="511"/>
    </location>
</feature>
<evidence type="ECO:0000256" key="1">
    <source>
        <dbReference type="SAM" id="SignalP"/>
    </source>
</evidence>
<dbReference type="Gene3D" id="2.40.160.60">
    <property type="entry name" value="Outer membrane protein transport protein (OMPP1/FadL/TodX)"/>
    <property type="match status" value="1"/>
</dbReference>
<dbReference type="RefSeq" id="WP_027886042.1">
    <property type="nucleotide sequence ID" value="NZ_BMWY01000001.1"/>
</dbReference>
<dbReference type="Proteomes" id="UP000615593">
    <property type="component" value="Unassembled WGS sequence"/>
</dbReference>
<dbReference type="EMBL" id="BMWY01000001">
    <property type="protein sequence ID" value="GGZ46108.1"/>
    <property type="molecule type" value="Genomic_DNA"/>
</dbReference>
<sequence length="511" mass="57028">MIKSKFLYLAIFTLISFYSQAQNLQEAYNFSSSSLNGTARYTAMGGAFGALGGDISALKDNPAGSAIFLNNYLSGTLSVETYTNDLSIENNFSSSRDNDLDVSQIGAVFVFNNYNKKAFINKFALGFTYDKTKSLENFYTWSGNTNNSLANFFVDQAQGIPLGELESAGGMLYQNYDRLFYADFSNENFTNAQAQTAYMGYQNFLINPVNNDVENTNYVSNVNGSSYDQEYDYMSTGFNGKFTGNASLAIKNKLHLGLNLNGHIINYERNTAFYENVNTSNTIASSYYAHSNLTLGRGFSLDVGAIYRLSNTVRIGANYSSPTWYTIHDETSHFLRNTGDVSTLGAESIVFDPQIINVYPEYNYRTPGKLSGSLALVFGKTGIISFEYTYKDYSAIEYSSDDYNFNNLNSTIENSFTSTSSLKVGGEYRIKRWSVRTGYQYTETPYIDESIVGNLNTYSLGLGYNLGGMKIDISYFRSNQDARQSLYQTSFNNAYNERTLSNIAATFSVNL</sequence>
<feature type="signal peptide" evidence="1">
    <location>
        <begin position="1"/>
        <end position="21"/>
    </location>
</feature>
<accession>A0ABQ3BM41</accession>
<reference evidence="3" key="1">
    <citation type="journal article" date="2019" name="Int. J. Syst. Evol. Microbiol.">
        <title>The Global Catalogue of Microorganisms (GCM) 10K type strain sequencing project: providing services to taxonomists for standard genome sequencing and annotation.</title>
        <authorList>
            <consortium name="The Broad Institute Genomics Platform"/>
            <consortium name="The Broad Institute Genome Sequencing Center for Infectious Disease"/>
            <person name="Wu L."/>
            <person name="Ma J."/>
        </authorList>
    </citation>
    <scope>NUCLEOTIDE SEQUENCE [LARGE SCALE GENOMIC DNA]</scope>
    <source>
        <strain evidence="3">KCTC 12708</strain>
    </source>
</reference>